<dbReference type="CDD" id="cd09999">
    <property type="entry name" value="Arginase-like_1"/>
    <property type="match status" value="1"/>
</dbReference>
<dbReference type="GO" id="GO:0030145">
    <property type="term" value="F:manganese ion binding"/>
    <property type="evidence" value="ECO:0007669"/>
    <property type="project" value="TreeGrafter"/>
</dbReference>
<evidence type="ECO:0000313" key="6">
    <source>
        <dbReference type="EMBL" id="ALN78891.1"/>
    </source>
</evidence>
<dbReference type="STRING" id="84531.LA76x_0730"/>
<keyword evidence="7" id="KW-1185">Reference proteome</keyword>
<gene>
    <name evidence="6" type="ORF">LA76x_0730</name>
</gene>
<protein>
    <submittedName>
        <fullName evidence="6">Arginase family protein</fullName>
    </submittedName>
</protein>
<proteinExistence type="inferred from homology"/>
<dbReference type="GO" id="GO:0004053">
    <property type="term" value="F:arginase activity"/>
    <property type="evidence" value="ECO:0007669"/>
    <property type="project" value="TreeGrafter"/>
</dbReference>
<dbReference type="EMBL" id="CP011129">
    <property type="protein sequence ID" value="ALN78891.1"/>
    <property type="molecule type" value="Genomic_DNA"/>
</dbReference>
<dbReference type="InterPro" id="IPR006035">
    <property type="entry name" value="Ureohydrolase"/>
</dbReference>
<dbReference type="AlphaFoldDB" id="A0A0S2F5T8"/>
<evidence type="ECO:0000256" key="2">
    <source>
        <dbReference type="ARBA" id="ARBA00022801"/>
    </source>
</evidence>
<evidence type="ECO:0000313" key="7">
    <source>
        <dbReference type="Proteomes" id="UP000060787"/>
    </source>
</evidence>
<dbReference type="KEGG" id="lab:LA76x_0730"/>
<evidence type="ECO:0000256" key="5">
    <source>
        <dbReference type="SAM" id="SignalP"/>
    </source>
</evidence>
<dbReference type="Pfam" id="PF00491">
    <property type="entry name" value="Arginase"/>
    <property type="match status" value="1"/>
</dbReference>
<dbReference type="InterPro" id="IPR023696">
    <property type="entry name" value="Ureohydrolase_dom_sf"/>
</dbReference>
<dbReference type="PROSITE" id="PS51409">
    <property type="entry name" value="ARGINASE_2"/>
    <property type="match status" value="1"/>
</dbReference>
<keyword evidence="1" id="KW-0479">Metal-binding</keyword>
<dbReference type="GO" id="GO:0005737">
    <property type="term" value="C:cytoplasm"/>
    <property type="evidence" value="ECO:0007669"/>
    <property type="project" value="TreeGrafter"/>
</dbReference>
<dbReference type="SUPFAM" id="SSF52768">
    <property type="entry name" value="Arginase/deacetylase"/>
    <property type="match status" value="1"/>
</dbReference>
<reference evidence="6 7" key="1">
    <citation type="journal article" date="2015" name="BMC Genomics">
        <title>Comparative genomics and metabolic profiling of the genus Lysobacter.</title>
        <authorList>
            <person name="de Bruijn I."/>
            <person name="Cheng X."/>
            <person name="de Jager V."/>
            <person name="Exposito R.G."/>
            <person name="Watrous J."/>
            <person name="Patel N."/>
            <person name="Postma J."/>
            <person name="Dorrestein P.C."/>
            <person name="Kobayashi D."/>
            <person name="Raaijmakers J.M."/>
        </authorList>
    </citation>
    <scope>NUCLEOTIDE SEQUENCE [LARGE SCALE GENOMIC DNA]</scope>
    <source>
        <strain evidence="6 7">76</strain>
    </source>
</reference>
<dbReference type="Proteomes" id="UP000060787">
    <property type="component" value="Chromosome"/>
</dbReference>
<accession>A0A0S2F5T8</accession>
<dbReference type="PATRIC" id="fig|84531.8.peg.759"/>
<organism evidence="6 7">
    <name type="scientific">Lysobacter antibioticus</name>
    <dbReference type="NCBI Taxonomy" id="84531"/>
    <lineage>
        <taxon>Bacteria</taxon>
        <taxon>Pseudomonadati</taxon>
        <taxon>Pseudomonadota</taxon>
        <taxon>Gammaproteobacteria</taxon>
        <taxon>Lysobacterales</taxon>
        <taxon>Lysobacteraceae</taxon>
        <taxon>Lysobacter</taxon>
    </lineage>
</organism>
<dbReference type="Gene3D" id="3.40.800.10">
    <property type="entry name" value="Ureohydrolase domain"/>
    <property type="match status" value="1"/>
</dbReference>
<name>A0A0S2F5T8_LYSAN</name>
<keyword evidence="2" id="KW-0378">Hydrolase</keyword>
<sequence length="351" mass="37044">MWMRLAIGPAVLGAALSSLLPACAQPPPVAPGAALSNPAALVVIDAPSNLGLRPPAPGVEPGVRKLPDALRATGLLQRLQAGDGGRVDAPPYSPAADFAIGFRNGAALRDYSQALADRLMPLLAQDRFVLLGSGLALKQRGRYGLAFIDAHDDFSFIRDRRRYRGLLTAAGLDLGLATGHGPAALSDLRGRSPYFRSDDVVHLGLAVADQDRVDYEVESFERSGIHAIDAAAIRRLGAERAGREARARLEARPTKGYWIHLDADVLAERVMPAVDSPNPGGLDFAQLRALLAQLLASPDAVGMELTIFDPDLDPDGRLASHLADTVAGAFEDSGRWSRQGAADAASPAPAR</sequence>
<keyword evidence="3" id="KW-0464">Manganese</keyword>
<feature type="signal peptide" evidence="5">
    <location>
        <begin position="1"/>
        <end position="24"/>
    </location>
</feature>
<dbReference type="PANTHER" id="PTHR43782">
    <property type="entry name" value="ARGINASE"/>
    <property type="match status" value="1"/>
</dbReference>
<evidence type="ECO:0000256" key="3">
    <source>
        <dbReference type="ARBA" id="ARBA00023211"/>
    </source>
</evidence>
<feature type="chain" id="PRO_5006596708" evidence="5">
    <location>
        <begin position="25"/>
        <end position="351"/>
    </location>
</feature>
<dbReference type="PANTHER" id="PTHR43782:SF3">
    <property type="entry name" value="ARGINASE"/>
    <property type="match status" value="1"/>
</dbReference>
<keyword evidence="5" id="KW-0732">Signal</keyword>
<comment type="similarity">
    <text evidence="4">Belongs to the arginase family.</text>
</comment>
<evidence type="ECO:0000256" key="4">
    <source>
        <dbReference type="PROSITE-ProRule" id="PRU00742"/>
    </source>
</evidence>
<evidence type="ECO:0000256" key="1">
    <source>
        <dbReference type="ARBA" id="ARBA00022723"/>
    </source>
</evidence>